<dbReference type="PANTHER" id="PTHR10758:SF1">
    <property type="entry name" value="COP9 SIGNALOSOME COMPLEX SUBUNIT 3"/>
    <property type="match status" value="1"/>
</dbReference>
<proteinExistence type="predicted"/>
<dbReference type="EMBL" id="JAPMSZ010000011">
    <property type="protein sequence ID" value="KAJ5084308.1"/>
    <property type="molecule type" value="Genomic_DNA"/>
</dbReference>
<evidence type="ECO:0000313" key="3">
    <source>
        <dbReference type="EMBL" id="KAJ5084308.1"/>
    </source>
</evidence>
<evidence type="ECO:0000313" key="4">
    <source>
        <dbReference type="Proteomes" id="UP001141434"/>
    </source>
</evidence>
<dbReference type="Pfam" id="PF22788">
    <property type="entry name" value="COP9_hel_rpt"/>
    <property type="match status" value="1"/>
</dbReference>
<dbReference type="Proteomes" id="UP001141434">
    <property type="component" value="Unassembled WGS sequence"/>
</dbReference>
<evidence type="ECO:0000259" key="2">
    <source>
        <dbReference type="Pfam" id="PF22788"/>
    </source>
</evidence>
<feature type="domain" description="COP9 signalosome complex subunit 3 N-terminal helical repeats" evidence="2">
    <location>
        <begin position="127"/>
        <end position="197"/>
    </location>
</feature>
<reference evidence="3" key="1">
    <citation type="submission" date="2022-11" db="EMBL/GenBank/DDBJ databases">
        <authorList>
            <person name="Petersen C."/>
        </authorList>
    </citation>
    <scope>NUCLEOTIDE SEQUENCE</scope>
    <source>
        <strain evidence="3">IBT 34128</strain>
    </source>
</reference>
<dbReference type="GO" id="GO:0008180">
    <property type="term" value="C:COP9 signalosome"/>
    <property type="evidence" value="ECO:0007669"/>
    <property type="project" value="TreeGrafter"/>
</dbReference>
<gene>
    <name evidence="3" type="ORF">NUU61_008887</name>
</gene>
<dbReference type="AlphaFoldDB" id="A0A9W9ELZ2"/>
<dbReference type="OrthoDB" id="29061at2759"/>
<reference evidence="3" key="2">
    <citation type="journal article" date="2023" name="IMA Fungus">
        <title>Comparative genomic study of the Penicillium genus elucidates a diverse pangenome and 15 lateral gene transfer events.</title>
        <authorList>
            <person name="Petersen C."/>
            <person name="Sorensen T."/>
            <person name="Nielsen M.R."/>
            <person name="Sondergaard T.E."/>
            <person name="Sorensen J.L."/>
            <person name="Fitzpatrick D.A."/>
            <person name="Frisvad J.C."/>
            <person name="Nielsen K.L."/>
        </authorList>
    </citation>
    <scope>NUCLEOTIDE SEQUENCE</scope>
    <source>
        <strain evidence="3">IBT 34128</strain>
    </source>
</reference>
<keyword evidence="1" id="KW-0963">Cytoplasm</keyword>
<organism evidence="3 4">
    <name type="scientific">Penicillium alfredii</name>
    <dbReference type="NCBI Taxonomy" id="1506179"/>
    <lineage>
        <taxon>Eukaryota</taxon>
        <taxon>Fungi</taxon>
        <taxon>Dikarya</taxon>
        <taxon>Ascomycota</taxon>
        <taxon>Pezizomycotina</taxon>
        <taxon>Eurotiomycetes</taxon>
        <taxon>Eurotiomycetidae</taxon>
        <taxon>Eurotiales</taxon>
        <taxon>Aspergillaceae</taxon>
        <taxon>Penicillium</taxon>
    </lineage>
</organism>
<dbReference type="InterPro" id="IPR050756">
    <property type="entry name" value="CSN3"/>
</dbReference>
<protein>
    <recommendedName>
        <fullName evidence="2">COP9 signalosome complex subunit 3 N-terminal helical repeats domain-containing protein</fullName>
    </recommendedName>
</protein>
<dbReference type="PANTHER" id="PTHR10758">
    <property type="entry name" value="26S PROTEASOME NON-ATPASE REGULATORY SUBUNIT 3/COP9 SIGNALOSOME COMPLEX SUBUNIT 3"/>
    <property type="match status" value="1"/>
</dbReference>
<dbReference type="InterPro" id="IPR055089">
    <property type="entry name" value="COP9_N"/>
</dbReference>
<name>A0A9W9ELZ2_9EURO</name>
<dbReference type="GeneID" id="81398581"/>
<comment type="caution">
    <text evidence="3">The sequence shown here is derived from an EMBL/GenBank/DDBJ whole genome shotgun (WGS) entry which is preliminary data.</text>
</comment>
<accession>A0A9W9ELZ2</accession>
<dbReference type="RefSeq" id="XP_056507705.1">
    <property type="nucleotide sequence ID" value="XM_056659412.1"/>
</dbReference>
<keyword evidence="4" id="KW-1185">Reference proteome</keyword>
<dbReference type="GO" id="GO:0006511">
    <property type="term" value="P:ubiquitin-dependent protein catabolic process"/>
    <property type="evidence" value="ECO:0007669"/>
    <property type="project" value="TreeGrafter"/>
</dbReference>
<sequence>MTLISDLVSASAHLHSTTDLSDEDHDHRIRDCVAYFRQLSSTKALSSVADDETLLDHFDPSADSIAYLFILRVQIQTSQERTSEKLPTNLRPMGKLWSRAVRFLKKFDNIHIRYAGQEWRQLIEVVAQDHLRYFLYGAMVYMALKQWRKSSHFLEVVISMPTTSVVSMVMVEAYKKWVLVGLLEKGKLCSPPGITSPHVVKMYQSLARPYITLAHTFERGDMSRLRAEVDAAGEVWCMDNNLGLVSQVVNAFYRHTVVRLGRTFAALTVADLAKQALPPSTSKEVAESTIASLIMSGALNATLLHPPNHVGPTMLRFTAMPSFPRLSDEVDMQVQLKGEQQSLETLMGHLVESNHHLGLSDEYVEYVHKGQGWVNSGDVNLTEEDGFDMDEDIMGDP</sequence>
<evidence type="ECO:0000256" key="1">
    <source>
        <dbReference type="ARBA" id="ARBA00022490"/>
    </source>
</evidence>